<accession>A0A8S0VUM1</accession>
<dbReference type="Pfam" id="PF01753">
    <property type="entry name" value="zf-MYND"/>
    <property type="match status" value="1"/>
</dbReference>
<dbReference type="Gene3D" id="6.10.140.2220">
    <property type="match status" value="1"/>
</dbReference>
<evidence type="ECO:0000313" key="6">
    <source>
        <dbReference type="EMBL" id="CAA7270509.1"/>
    </source>
</evidence>
<dbReference type="EMBL" id="CACVBS010000090">
    <property type="protein sequence ID" value="CAA7270509.1"/>
    <property type="molecule type" value="Genomic_DNA"/>
</dbReference>
<evidence type="ECO:0000256" key="1">
    <source>
        <dbReference type="ARBA" id="ARBA00022723"/>
    </source>
</evidence>
<sequence length="70" mass="8011">MSDSGIVRDDAFPKKTVRCNLWPCNVAEEEGEKGACPFMKCQRCEEVLYCCKDHQMVDWSQHKLVCEAPS</sequence>
<keyword evidence="2 4" id="KW-0863">Zinc-finger</keyword>
<evidence type="ECO:0000259" key="5">
    <source>
        <dbReference type="PROSITE" id="PS50865"/>
    </source>
</evidence>
<keyword evidence="7" id="KW-1185">Reference proteome</keyword>
<dbReference type="GO" id="GO:0008270">
    <property type="term" value="F:zinc ion binding"/>
    <property type="evidence" value="ECO:0007669"/>
    <property type="project" value="UniProtKB-KW"/>
</dbReference>
<gene>
    <name evidence="6" type="ORF">AAE3_LOCUS12780</name>
</gene>
<protein>
    <recommendedName>
        <fullName evidence="5">MYND-type domain-containing protein</fullName>
    </recommendedName>
</protein>
<evidence type="ECO:0000256" key="4">
    <source>
        <dbReference type="PROSITE-ProRule" id="PRU00134"/>
    </source>
</evidence>
<dbReference type="AlphaFoldDB" id="A0A8S0VUM1"/>
<dbReference type="SUPFAM" id="SSF144232">
    <property type="entry name" value="HIT/MYND zinc finger-like"/>
    <property type="match status" value="1"/>
</dbReference>
<proteinExistence type="predicted"/>
<dbReference type="PROSITE" id="PS50865">
    <property type="entry name" value="ZF_MYND_2"/>
    <property type="match status" value="1"/>
</dbReference>
<organism evidence="6 7">
    <name type="scientific">Cyclocybe aegerita</name>
    <name type="common">Black poplar mushroom</name>
    <name type="synonym">Agrocybe aegerita</name>
    <dbReference type="NCBI Taxonomy" id="1973307"/>
    <lineage>
        <taxon>Eukaryota</taxon>
        <taxon>Fungi</taxon>
        <taxon>Dikarya</taxon>
        <taxon>Basidiomycota</taxon>
        <taxon>Agaricomycotina</taxon>
        <taxon>Agaricomycetes</taxon>
        <taxon>Agaricomycetidae</taxon>
        <taxon>Agaricales</taxon>
        <taxon>Agaricineae</taxon>
        <taxon>Bolbitiaceae</taxon>
        <taxon>Cyclocybe</taxon>
    </lineage>
</organism>
<evidence type="ECO:0000313" key="7">
    <source>
        <dbReference type="Proteomes" id="UP000467700"/>
    </source>
</evidence>
<evidence type="ECO:0000256" key="2">
    <source>
        <dbReference type="ARBA" id="ARBA00022771"/>
    </source>
</evidence>
<name>A0A8S0VUM1_CYCAE</name>
<dbReference type="InterPro" id="IPR002893">
    <property type="entry name" value="Znf_MYND"/>
</dbReference>
<dbReference type="Proteomes" id="UP000467700">
    <property type="component" value="Unassembled WGS sequence"/>
</dbReference>
<comment type="caution">
    <text evidence="6">The sequence shown here is derived from an EMBL/GenBank/DDBJ whole genome shotgun (WGS) entry which is preliminary data.</text>
</comment>
<evidence type="ECO:0000256" key="3">
    <source>
        <dbReference type="ARBA" id="ARBA00022833"/>
    </source>
</evidence>
<keyword evidence="1" id="KW-0479">Metal-binding</keyword>
<feature type="domain" description="MYND-type" evidence="5">
    <location>
        <begin position="24"/>
        <end position="66"/>
    </location>
</feature>
<keyword evidence="3" id="KW-0862">Zinc</keyword>
<dbReference type="OrthoDB" id="2840262at2759"/>
<reference evidence="6 7" key="1">
    <citation type="submission" date="2020-01" db="EMBL/GenBank/DDBJ databases">
        <authorList>
            <person name="Gupta K D."/>
        </authorList>
    </citation>
    <scope>NUCLEOTIDE SEQUENCE [LARGE SCALE GENOMIC DNA]</scope>
</reference>